<dbReference type="InterPro" id="IPR042175">
    <property type="entry name" value="Cell/Rod_MreC_2"/>
</dbReference>
<comment type="similarity">
    <text evidence="1 5">Belongs to the MreC family.</text>
</comment>
<accession>A0ABV5FA24</accession>
<dbReference type="PANTHER" id="PTHR34138:SF1">
    <property type="entry name" value="CELL SHAPE-DETERMINING PROTEIN MREC"/>
    <property type="match status" value="1"/>
</dbReference>
<evidence type="ECO:0000259" key="6">
    <source>
        <dbReference type="Pfam" id="PF04085"/>
    </source>
</evidence>
<feature type="domain" description="Rod shape-determining protein MreC beta-barrel core" evidence="6">
    <location>
        <begin position="109"/>
        <end position="257"/>
    </location>
</feature>
<dbReference type="PIRSF" id="PIRSF038471">
    <property type="entry name" value="MreC"/>
    <property type="match status" value="1"/>
</dbReference>
<keyword evidence="3 5" id="KW-0133">Cell shape</keyword>
<dbReference type="InterPro" id="IPR055342">
    <property type="entry name" value="MreC_beta-barrel_core"/>
</dbReference>
<comment type="function">
    <text evidence="5">Involved in formation and maintenance of cell shape.</text>
</comment>
<dbReference type="Gene3D" id="2.40.10.340">
    <property type="entry name" value="Rod shape-determining protein MreC, domain 1"/>
    <property type="match status" value="1"/>
</dbReference>
<dbReference type="PANTHER" id="PTHR34138">
    <property type="entry name" value="CELL SHAPE-DETERMINING PROTEIN MREC"/>
    <property type="match status" value="1"/>
</dbReference>
<evidence type="ECO:0000256" key="2">
    <source>
        <dbReference type="ARBA" id="ARBA00013855"/>
    </source>
</evidence>
<dbReference type="NCBIfam" id="NF010532">
    <property type="entry name" value="PRK13922.9-3"/>
    <property type="match status" value="1"/>
</dbReference>
<dbReference type="Proteomes" id="UP001589585">
    <property type="component" value="Unassembled WGS sequence"/>
</dbReference>
<organism evidence="7 8">
    <name type="scientific">Mariniflexile ostreae</name>
    <dbReference type="NCBI Taxonomy" id="1520892"/>
    <lineage>
        <taxon>Bacteria</taxon>
        <taxon>Pseudomonadati</taxon>
        <taxon>Bacteroidota</taxon>
        <taxon>Flavobacteriia</taxon>
        <taxon>Flavobacteriales</taxon>
        <taxon>Flavobacteriaceae</taxon>
        <taxon>Mariniflexile</taxon>
    </lineage>
</organism>
<evidence type="ECO:0000256" key="5">
    <source>
        <dbReference type="PIRNR" id="PIRNR038471"/>
    </source>
</evidence>
<dbReference type="RefSeq" id="WP_379860503.1">
    <property type="nucleotide sequence ID" value="NZ_JBHMFC010000017.1"/>
</dbReference>
<reference evidence="7 8" key="1">
    <citation type="submission" date="2024-09" db="EMBL/GenBank/DDBJ databases">
        <authorList>
            <person name="Sun Q."/>
            <person name="Mori K."/>
        </authorList>
    </citation>
    <scope>NUCLEOTIDE SEQUENCE [LARGE SCALE GENOMIC DNA]</scope>
    <source>
        <strain evidence="7 8">CECT 8622</strain>
    </source>
</reference>
<evidence type="ECO:0000256" key="4">
    <source>
        <dbReference type="ARBA" id="ARBA00032089"/>
    </source>
</evidence>
<evidence type="ECO:0000256" key="3">
    <source>
        <dbReference type="ARBA" id="ARBA00022960"/>
    </source>
</evidence>
<dbReference type="EMBL" id="JBHMFC010000017">
    <property type="protein sequence ID" value="MFB9056305.1"/>
    <property type="molecule type" value="Genomic_DNA"/>
</dbReference>
<gene>
    <name evidence="7" type="primary">mreC</name>
    <name evidence="7" type="ORF">ACFFU9_06060</name>
</gene>
<proteinExistence type="inferred from homology"/>
<dbReference type="InterPro" id="IPR007221">
    <property type="entry name" value="MreC"/>
</dbReference>
<dbReference type="InterPro" id="IPR042177">
    <property type="entry name" value="Cell/Rod_1"/>
</dbReference>
<keyword evidence="8" id="KW-1185">Reference proteome</keyword>
<evidence type="ECO:0000313" key="7">
    <source>
        <dbReference type="EMBL" id="MFB9056305.1"/>
    </source>
</evidence>
<sequence>MQQIINFIIRNKTFLLFLLLFSLSLFFTIQSHSYHKSKFVNSANFLTGGVYNTVNNISDYLNLKEQNVILSEENSRLKTLIANLEIKVDSTFQNAFPLDSTYAFKAAHILKNSYALTNNVLLIDKGIKDSIKEDFGVISSKGIVGIVDESSNRFSTVISILNTTSKISAQLKKTNHFGTLVWNAKSPEFIQLIDIPKIAPVNKGDTIVTSGRSSIFPKGILIGTIHDYHLDVAENFYEINIKLFNDMTSLEHVYIIENKDIKEITNLLDTNHE</sequence>
<protein>
    <recommendedName>
        <fullName evidence="2 5">Cell shape-determining protein MreC</fullName>
    </recommendedName>
    <alternativeName>
        <fullName evidence="4 5">Cell shape protein MreC</fullName>
    </alternativeName>
</protein>
<evidence type="ECO:0000313" key="8">
    <source>
        <dbReference type="Proteomes" id="UP001589585"/>
    </source>
</evidence>
<dbReference type="Pfam" id="PF04085">
    <property type="entry name" value="MreC"/>
    <property type="match status" value="1"/>
</dbReference>
<comment type="caution">
    <text evidence="7">The sequence shown here is derived from an EMBL/GenBank/DDBJ whole genome shotgun (WGS) entry which is preliminary data.</text>
</comment>
<dbReference type="Gene3D" id="2.40.10.350">
    <property type="entry name" value="Rod shape-determining protein MreC, domain 2"/>
    <property type="match status" value="1"/>
</dbReference>
<name>A0ABV5FA24_9FLAO</name>
<evidence type="ECO:0000256" key="1">
    <source>
        <dbReference type="ARBA" id="ARBA00009369"/>
    </source>
</evidence>